<dbReference type="Gene3D" id="2.120.10.30">
    <property type="entry name" value="TolB, C-terminal domain"/>
    <property type="match status" value="1"/>
</dbReference>
<keyword evidence="1" id="KW-1133">Transmembrane helix</keyword>
<protein>
    <recommendedName>
        <fullName evidence="4">Dipeptidylpeptidase IV N-terminal domain-containing protein</fullName>
    </recommendedName>
</protein>
<accession>A0A2H0UKE7</accession>
<dbReference type="Proteomes" id="UP000229526">
    <property type="component" value="Unassembled WGS sequence"/>
</dbReference>
<evidence type="ECO:0008006" key="4">
    <source>
        <dbReference type="Google" id="ProtNLM"/>
    </source>
</evidence>
<evidence type="ECO:0000256" key="1">
    <source>
        <dbReference type="SAM" id="Phobius"/>
    </source>
</evidence>
<feature type="transmembrane region" description="Helical" evidence="1">
    <location>
        <begin position="5"/>
        <end position="28"/>
    </location>
</feature>
<dbReference type="EMBL" id="PFBD01000023">
    <property type="protein sequence ID" value="PIR86860.1"/>
    <property type="molecule type" value="Genomic_DNA"/>
</dbReference>
<evidence type="ECO:0000313" key="2">
    <source>
        <dbReference type="EMBL" id="PIR86860.1"/>
    </source>
</evidence>
<keyword evidence="1" id="KW-0472">Membrane</keyword>
<dbReference type="AlphaFoldDB" id="A0A2H0UKE7"/>
<name>A0A2H0UKE7_9BACT</name>
<gene>
    <name evidence="2" type="ORF">COU11_03330</name>
</gene>
<reference evidence="3" key="1">
    <citation type="submission" date="2017-09" db="EMBL/GenBank/DDBJ databases">
        <title>Depth-based differentiation of microbial function through sediment-hosted aquifers and enrichment of novel symbionts in the deep terrestrial subsurface.</title>
        <authorList>
            <person name="Probst A.J."/>
            <person name="Ladd B."/>
            <person name="Jarett J.K."/>
            <person name="Geller-Mcgrath D.E."/>
            <person name="Sieber C.M.K."/>
            <person name="Emerson J.B."/>
            <person name="Anantharaman K."/>
            <person name="Thomas B.C."/>
            <person name="Malmstrom R."/>
            <person name="Stieglmeier M."/>
            <person name="Klingl A."/>
            <person name="Woyke T."/>
            <person name="Ryan C.M."/>
            <person name="Banfield J.F."/>
        </authorList>
    </citation>
    <scope>NUCLEOTIDE SEQUENCE [LARGE SCALE GENOMIC DNA]</scope>
</reference>
<sequence>MKRKLIIIGIVLVLTLVVVGYFFALPYMDDTATEVNDPTIEEGTREELVVAPVPLAVTMASVFDYWVRADDSSIYYVTPGGTILQKTVGQEAEIVSTLALEGLRSVTPSNDGSLAIIEFGPDNQPQFRIFNATSRSWRSLPETVRAATWSPDATRIAYLEHDELPAGQITLYLLDIASGVSQRVSSIHLLDAELAWPTADALYISTPASGQAESYLWRYLIGDGTWQLVIGPQRSLAVNWIPDTDRVILFEPRENSVSVGFLPELVGGERFFKTLPSKCTAAENILYCAVPQDSLPVNFFDEYHMRGLYTADSLLAVDFTTEERVTLWLDDFAAPIGIDAYRLEIAGDHLYFMNRYDGRLYSLELAD</sequence>
<proteinExistence type="predicted"/>
<keyword evidence="1" id="KW-0812">Transmembrane</keyword>
<dbReference type="SUPFAM" id="SSF69304">
    <property type="entry name" value="Tricorn protease N-terminal domain"/>
    <property type="match status" value="1"/>
</dbReference>
<organism evidence="2 3">
    <name type="scientific">Candidatus Harrisonbacteria bacterium CG10_big_fil_rev_8_21_14_0_10_49_15</name>
    <dbReference type="NCBI Taxonomy" id="1974587"/>
    <lineage>
        <taxon>Bacteria</taxon>
        <taxon>Candidatus Harrisoniibacteriota</taxon>
    </lineage>
</organism>
<comment type="caution">
    <text evidence="2">The sequence shown here is derived from an EMBL/GenBank/DDBJ whole genome shotgun (WGS) entry which is preliminary data.</text>
</comment>
<evidence type="ECO:0000313" key="3">
    <source>
        <dbReference type="Proteomes" id="UP000229526"/>
    </source>
</evidence>
<dbReference type="InterPro" id="IPR011042">
    <property type="entry name" value="6-blade_b-propeller_TolB-like"/>
</dbReference>